<dbReference type="InterPro" id="IPR003439">
    <property type="entry name" value="ABC_transporter-like_ATP-bd"/>
</dbReference>
<evidence type="ECO:0000313" key="11">
    <source>
        <dbReference type="Proteomes" id="UP000190285"/>
    </source>
</evidence>
<dbReference type="STRING" id="36842.SAMN02194393_00873"/>
<keyword evidence="11" id="KW-1185">Reference proteome</keyword>
<keyword evidence="8" id="KW-0472">Membrane</keyword>
<dbReference type="SUPFAM" id="SSF52540">
    <property type="entry name" value="P-loop containing nucleoside triphosphate hydrolases"/>
    <property type="match status" value="2"/>
</dbReference>
<keyword evidence="7" id="KW-1278">Translocase</keyword>
<proteinExistence type="inferred from homology"/>
<evidence type="ECO:0000256" key="5">
    <source>
        <dbReference type="ARBA" id="ARBA00022741"/>
    </source>
</evidence>
<evidence type="ECO:0000256" key="7">
    <source>
        <dbReference type="ARBA" id="ARBA00022967"/>
    </source>
</evidence>
<evidence type="ECO:0000313" key="10">
    <source>
        <dbReference type="EMBL" id="SKC45727.1"/>
    </source>
</evidence>
<dbReference type="Proteomes" id="UP000190285">
    <property type="component" value="Unassembled WGS sequence"/>
</dbReference>
<organism evidence="10 11">
    <name type="scientific">Maledivibacter halophilus</name>
    <dbReference type="NCBI Taxonomy" id="36842"/>
    <lineage>
        <taxon>Bacteria</taxon>
        <taxon>Bacillati</taxon>
        <taxon>Bacillota</taxon>
        <taxon>Clostridia</taxon>
        <taxon>Peptostreptococcales</taxon>
        <taxon>Caminicellaceae</taxon>
        <taxon>Maledivibacter</taxon>
    </lineage>
</organism>
<evidence type="ECO:0000259" key="9">
    <source>
        <dbReference type="PROSITE" id="PS50893"/>
    </source>
</evidence>
<comment type="similarity">
    <text evidence="2">Belongs to the ABC transporter superfamily.</text>
</comment>
<dbReference type="InterPro" id="IPR015856">
    <property type="entry name" value="ABC_transpr_CbiO/EcfA_su"/>
</dbReference>
<dbReference type="PROSITE" id="PS00211">
    <property type="entry name" value="ABC_TRANSPORTER_1"/>
    <property type="match status" value="1"/>
</dbReference>
<dbReference type="GO" id="GO:0043190">
    <property type="term" value="C:ATP-binding cassette (ABC) transporter complex"/>
    <property type="evidence" value="ECO:0007669"/>
    <property type="project" value="TreeGrafter"/>
</dbReference>
<dbReference type="AlphaFoldDB" id="A0A1T5J2J4"/>
<dbReference type="GO" id="GO:0016887">
    <property type="term" value="F:ATP hydrolysis activity"/>
    <property type="evidence" value="ECO:0007669"/>
    <property type="project" value="InterPro"/>
</dbReference>
<dbReference type="Gene3D" id="3.40.50.300">
    <property type="entry name" value="P-loop containing nucleotide triphosphate hydrolases"/>
    <property type="match status" value="2"/>
</dbReference>
<dbReference type="InterPro" id="IPR027417">
    <property type="entry name" value="P-loop_NTPase"/>
</dbReference>
<protein>
    <submittedName>
        <fullName evidence="10">Energy-coupling factor transport system ATP-binding protein</fullName>
    </submittedName>
</protein>
<dbReference type="GO" id="GO:0005524">
    <property type="term" value="F:ATP binding"/>
    <property type="evidence" value="ECO:0007669"/>
    <property type="project" value="UniProtKB-KW"/>
</dbReference>
<gene>
    <name evidence="10" type="ORF">SAMN02194393_00873</name>
</gene>
<dbReference type="PANTHER" id="PTHR43553:SF27">
    <property type="entry name" value="ENERGY-COUPLING FACTOR TRANSPORTER ATP-BINDING PROTEIN ECFA2"/>
    <property type="match status" value="1"/>
</dbReference>
<name>A0A1T5J2J4_9FIRM</name>
<evidence type="ECO:0000256" key="4">
    <source>
        <dbReference type="ARBA" id="ARBA00022475"/>
    </source>
</evidence>
<evidence type="ECO:0000256" key="6">
    <source>
        <dbReference type="ARBA" id="ARBA00022840"/>
    </source>
</evidence>
<dbReference type="OrthoDB" id="501320at2"/>
<evidence type="ECO:0000256" key="2">
    <source>
        <dbReference type="ARBA" id="ARBA00005417"/>
    </source>
</evidence>
<evidence type="ECO:0000256" key="1">
    <source>
        <dbReference type="ARBA" id="ARBA00004202"/>
    </source>
</evidence>
<feature type="domain" description="ABC transporter" evidence="9">
    <location>
        <begin position="283"/>
        <end position="500"/>
    </location>
</feature>
<dbReference type="EMBL" id="FUZT01000002">
    <property type="protein sequence ID" value="SKC45727.1"/>
    <property type="molecule type" value="Genomic_DNA"/>
</dbReference>
<keyword evidence="6 10" id="KW-0067">ATP-binding</keyword>
<dbReference type="InterPro" id="IPR050095">
    <property type="entry name" value="ECF_ABC_transporter_ATP-bd"/>
</dbReference>
<reference evidence="10 11" key="1">
    <citation type="submission" date="2017-02" db="EMBL/GenBank/DDBJ databases">
        <authorList>
            <person name="Peterson S.W."/>
        </authorList>
    </citation>
    <scope>NUCLEOTIDE SEQUENCE [LARGE SCALE GENOMIC DNA]</scope>
    <source>
        <strain evidence="10 11">M1</strain>
    </source>
</reference>
<dbReference type="Pfam" id="PF00005">
    <property type="entry name" value="ABC_tran"/>
    <property type="match status" value="2"/>
</dbReference>
<evidence type="ECO:0000256" key="3">
    <source>
        <dbReference type="ARBA" id="ARBA00022448"/>
    </source>
</evidence>
<keyword evidence="4" id="KW-1003">Cell membrane</keyword>
<dbReference type="PANTHER" id="PTHR43553">
    <property type="entry name" value="HEAVY METAL TRANSPORTER"/>
    <property type="match status" value="1"/>
</dbReference>
<evidence type="ECO:0000256" key="8">
    <source>
        <dbReference type="ARBA" id="ARBA00023136"/>
    </source>
</evidence>
<dbReference type="SMART" id="SM00382">
    <property type="entry name" value="AAA"/>
    <property type="match status" value="2"/>
</dbReference>
<keyword evidence="3" id="KW-0813">Transport</keyword>
<dbReference type="InterPro" id="IPR017871">
    <property type="entry name" value="ABC_transporter-like_CS"/>
</dbReference>
<dbReference type="CDD" id="cd03225">
    <property type="entry name" value="ABC_cobalt_CbiO_domain1"/>
    <property type="match status" value="2"/>
</dbReference>
<comment type="subcellular location">
    <subcellularLocation>
        <location evidence="1">Cell membrane</location>
        <topology evidence="1">Peripheral membrane protein</topology>
    </subcellularLocation>
</comment>
<sequence length="528" mass="59914">MEIFKVQDLTYCYPKSEKPALKNINISINEGEFILLIGKSGSGKSTFGRLFNSIVPQFYGGTIKGHVEGTEEVGMVFQDPEKQLVMDKVEREIAFGLENMGMDNKLMKKRVAEVLSFLNMWEMKDKKTYELSGGQKQKTAIASVIAVGNRFLVLDEPTSQLDPVSGDEILHILKRLNEELGYTILLIEQRIDRCFHLADRILLMENRQLIFDGSAENFEIWNKDKEISLLPSVPQLFLELNSSPYIPLTVKEGRRELRRIIGKKSKRTWKPEKIDVNDKSEVINIKKMNYIYENGTHAIKDLSLSIFKGEILGIAGENGGGKSTLLKNISGILKPTSGKIFVEGEIGFLSQDPNDYLFNDTVYEELKYTLDNKNIKDCSRIEKTLEELELYEYRDKNPRDLSSGERQRVALASILVMEPEILLLDEPTRGLDIYLKRSLGEILINLKKKGKTIILVTHDIEFLSKISDRICLIFDGTGVQIGTKYEILTSGIHYSTQINKLFTGYVDNILTVEDGINAMNLFKEEGAV</sequence>
<keyword evidence="5" id="KW-0547">Nucleotide-binding</keyword>
<feature type="domain" description="ABC transporter" evidence="9">
    <location>
        <begin position="4"/>
        <end position="231"/>
    </location>
</feature>
<dbReference type="GO" id="GO:0042626">
    <property type="term" value="F:ATPase-coupled transmembrane transporter activity"/>
    <property type="evidence" value="ECO:0007669"/>
    <property type="project" value="TreeGrafter"/>
</dbReference>
<dbReference type="PROSITE" id="PS50893">
    <property type="entry name" value="ABC_TRANSPORTER_2"/>
    <property type="match status" value="2"/>
</dbReference>
<accession>A0A1T5J2J4</accession>
<dbReference type="RefSeq" id="WP_079489642.1">
    <property type="nucleotide sequence ID" value="NZ_FUZT01000002.1"/>
</dbReference>
<dbReference type="InterPro" id="IPR003593">
    <property type="entry name" value="AAA+_ATPase"/>
</dbReference>